<accession>A0A059IYK2</accession>
<keyword evidence="3" id="KW-1185">Reference proteome</keyword>
<evidence type="ECO:0000256" key="1">
    <source>
        <dbReference type="SAM" id="MobiDB-lite"/>
    </source>
</evidence>
<gene>
    <name evidence="2" type="ORF">H109_07716</name>
</gene>
<feature type="region of interest" description="Disordered" evidence="1">
    <location>
        <begin position="1"/>
        <end position="60"/>
    </location>
</feature>
<evidence type="ECO:0000313" key="2">
    <source>
        <dbReference type="EMBL" id="KDB20327.1"/>
    </source>
</evidence>
<comment type="caution">
    <text evidence="2">The sequence shown here is derived from an EMBL/GenBank/DDBJ whole genome shotgun (WGS) entry which is preliminary data.</text>
</comment>
<proteinExistence type="predicted"/>
<evidence type="ECO:0000313" key="3">
    <source>
        <dbReference type="Proteomes" id="UP000024533"/>
    </source>
</evidence>
<dbReference type="Proteomes" id="UP000024533">
    <property type="component" value="Unassembled WGS sequence"/>
</dbReference>
<name>A0A059IYK2_TRIIM</name>
<sequence>LLIAYPNALRPQDRCPDQDSARNPPVQKAGPRTRSRAPPTAQYQECSAARNNSSSSNSARLLPLFPTASRSLTSFAGGSEDI</sequence>
<feature type="compositionally biased region" description="Basic and acidic residues" evidence="1">
    <location>
        <begin position="11"/>
        <end position="20"/>
    </location>
</feature>
<feature type="compositionally biased region" description="Low complexity" evidence="1">
    <location>
        <begin position="47"/>
        <end position="60"/>
    </location>
</feature>
<organism evidence="2 3">
    <name type="scientific">Trichophyton interdigitale (strain MR816)</name>
    <dbReference type="NCBI Taxonomy" id="1215338"/>
    <lineage>
        <taxon>Eukaryota</taxon>
        <taxon>Fungi</taxon>
        <taxon>Dikarya</taxon>
        <taxon>Ascomycota</taxon>
        <taxon>Pezizomycotina</taxon>
        <taxon>Eurotiomycetes</taxon>
        <taxon>Eurotiomycetidae</taxon>
        <taxon>Onygenales</taxon>
        <taxon>Arthrodermataceae</taxon>
        <taxon>Trichophyton</taxon>
    </lineage>
</organism>
<dbReference type="HOGENOM" id="CLU_2729382_0_0_1"/>
<dbReference type="EMBL" id="AOKY01000845">
    <property type="protein sequence ID" value="KDB20327.1"/>
    <property type="molecule type" value="Genomic_DNA"/>
</dbReference>
<protein>
    <submittedName>
        <fullName evidence="2">Uncharacterized protein</fullName>
    </submittedName>
</protein>
<feature type="non-terminal residue" evidence="2">
    <location>
        <position position="1"/>
    </location>
</feature>
<reference evidence="2 3" key="1">
    <citation type="submission" date="2014-02" db="EMBL/GenBank/DDBJ databases">
        <title>The Genome Sequence of Trichophyton interdigitale MR816.</title>
        <authorList>
            <consortium name="The Broad Institute Genomics Platform"/>
            <person name="Cuomo C.A."/>
            <person name="White T.C."/>
            <person name="Graser Y."/>
            <person name="Martinez-Rossi N."/>
            <person name="Heitman J."/>
            <person name="Young S.K."/>
            <person name="Zeng Q."/>
            <person name="Gargeya S."/>
            <person name="Abouelleil A."/>
            <person name="Alvarado L."/>
            <person name="Chapman S.B."/>
            <person name="Gainer-Dewar J."/>
            <person name="Goldberg J."/>
            <person name="Griggs A."/>
            <person name="Gujja S."/>
            <person name="Hansen M."/>
            <person name="Howarth C."/>
            <person name="Imamovic A."/>
            <person name="Larimer J."/>
            <person name="Martinez D."/>
            <person name="Murphy C."/>
            <person name="Pearson M.D."/>
            <person name="Persinoti G."/>
            <person name="Poon T."/>
            <person name="Priest M."/>
            <person name="Roberts A.D."/>
            <person name="Saif S."/>
            <person name="Shea T.D."/>
            <person name="Sykes S.N."/>
            <person name="Wortman J."/>
            <person name="Nusbaum C."/>
            <person name="Birren B."/>
        </authorList>
    </citation>
    <scope>NUCLEOTIDE SEQUENCE [LARGE SCALE GENOMIC DNA]</scope>
    <source>
        <strain evidence="2 3">MR816</strain>
    </source>
</reference>
<dbReference type="AlphaFoldDB" id="A0A059IYK2"/>